<gene>
    <name evidence="2" type="ORF">ODI_03494</name>
    <name evidence="3" type="ORF">ODI_R3696</name>
</gene>
<feature type="chain" id="PRO_5015062421" evidence="1">
    <location>
        <begin position="46"/>
        <end position="530"/>
    </location>
</feature>
<dbReference type="STRING" id="1851544.ODI_03494"/>
<keyword evidence="1" id="KW-0732">Signal</keyword>
<proteinExistence type="predicted"/>
<dbReference type="EMBL" id="LT907988">
    <property type="protein sequence ID" value="SOE51798.1"/>
    <property type="molecule type" value="Genomic_DNA"/>
</dbReference>
<name>A0A1C3JY22_9BURK</name>
<accession>A0A1C3JY22</accession>
<dbReference type="KEGG" id="odi:ODI_R3696"/>
<reference evidence="2 4" key="1">
    <citation type="submission" date="2016-06" db="EMBL/GenBank/DDBJ databases">
        <authorList>
            <person name="Kjaerup R.B."/>
            <person name="Dalgaard T.S."/>
            <person name="Juul-Madsen H.R."/>
        </authorList>
    </citation>
    <scope>NUCLEOTIDE SEQUENCE [LARGE SCALE GENOMIC DNA]</scope>
    <source>
        <strain evidence="2">Orrdi1</strain>
    </source>
</reference>
<dbReference type="Pfam" id="PF06082">
    <property type="entry name" value="YjbH"/>
    <property type="match status" value="1"/>
</dbReference>
<dbReference type="AlphaFoldDB" id="A0A1C3JY22"/>
<dbReference type="Proteomes" id="UP000078558">
    <property type="component" value="Chromosome I"/>
</dbReference>
<organism evidence="2 4">
    <name type="scientific">Orrella dioscoreae</name>
    <dbReference type="NCBI Taxonomy" id="1851544"/>
    <lineage>
        <taxon>Bacteria</taxon>
        <taxon>Pseudomonadati</taxon>
        <taxon>Pseudomonadota</taxon>
        <taxon>Betaproteobacteria</taxon>
        <taxon>Burkholderiales</taxon>
        <taxon>Alcaligenaceae</taxon>
        <taxon>Orrella</taxon>
    </lineage>
</organism>
<evidence type="ECO:0000313" key="4">
    <source>
        <dbReference type="Proteomes" id="UP000078558"/>
    </source>
</evidence>
<dbReference type="OrthoDB" id="19542at2"/>
<evidence type="ECO:0000256" key="1">
    <source>
        <dbReference type="SAM" id="SignalP"/>
    </source>
</evidence>
<dbReference type="EMBL" id="FLRC01000005">
    <property type="protein sequence ID" value="SBT24075.1"/>
    <property type="molecule type" value="Genomic_DNA"/>
</dbReference>
<evidence type="ECO:0000313" key="2">
    <source>
        <dbReference type="EMBL" id="SBT24075.1"/>
    </source>
</evidence>
<evidence type="ECO:0000313" key="3">
    <source>
        <dbReference type="EMBL" id="SOE51798.1"/>
    </source>
</evidence>
<keyword evidence="4" id="KW-1185">Reference proteome</keyword>
<protein>
    <submittedName>
        <fullName evidence="2 3">Outer membrane lipoprotein</fullName>
    </submittedName>
</protein>
<dbReference type="InterPro" id="IPR010344">
    <property type="entry name" value="YbjH"/>
</dbReference>
<keyword evidence="2" id="KW-0449">Lipoprotein</keyword>
<dbReference type="RefSeq" id="WP_067749880.1">
    <property type="nucleotide sequence ID" value="NZ_LT907988.1"/>
</dbReference>
<reference evidence="3 4" key="2">
    <citation type="submission" date="2017-08" db="EMBL/GenBank/DDBJ databases">
        <authorList>
            <person name="de Groot N.N."/>
        </authorList>
    </citation>
    <scope>NUCLEOTIDE SEQUENCE [LARGE SCALE GENOMIC DNA]</scope>
    <source>
        <strain evidence="3">Orrdi1</strain>
    </source>
</reference>
<feature type="signal peptide" evidence="1">
    <location>
        <begin position="1"/>
        <end position="45"/>
    </location>
</feature>
<sequence>MNIPSLALSGPRPRQAAAWAMRAPRVRLVATLLLAGACASGGAQAQITHNAAPYALTPEWVDDRGPLPGGRWAESLALPGAAAWEQDTAARARLLHALHNDGFANVALAPLPGGVALHLSDTWRRSPLRALSRASRIVLAYLPLSTRTLEIRLDIQDMAGPSYRYDNLPELRRYFSGDSTDAALAKTIHIAHNNSQKAQALPEPDYLDRATGQYADMPAARAQAARQPRESIRSAREAAWFGAHGGGVWLQPYASLYQGAPGGGRGYDAGLKLAGQLRIAPGWWLQGALGLSAVQDLPRRGDTATAGLARVRSGLADYGSPRARVDSALIHRYWQAGPRWYFRASAGWYEAMYGGIGAQALYVSPSRNWTFDVAADRVRLRERAGLGFESASHNTALLSAHYRPAWAERLTLTARAGRFLAGDLGARAEIAYTLPAGVEVGAWYARSQDRDAYGRDANHGFFMRVPLSLLLGGAGSVSQAAFQFSRWPGDAAQMLDQPADLARTLRSVLRTPAREDDLGEFADLPPGGLP</sequence>